<evidence type="ECO:0000259" key="1">
    <source>
        <dbReference type="PROSITE" id="PS50041"/>
    </source>
</evidence>
<organism evidence="2 3">
    <name type="scientific">Lottia gigantea</name>
    <name type="common">Giant owl limpet</name>
    <dbReference type="NCBI Taxonomy" id="225164"/>
    <lineage>
        <taxon>Eukaryota</taxon>
        <taxon>Metazoa</taxon>
        <taxon>Spiralia</taxon>
        <taxon>Lophotrochozoa</taxon>
        <taxon>Mollusca</taxon>
        <taxon>Gastropoda</taxon>
        <taxon>Patellogastropoda</taxon>
        <taxon>Lottioidea</taxon>
        <taxon>Lottiidae</taxon>
        <taxon>Lottia</taxon>
    </lineage>
</organism>
<dbReference type="InterPro" id="IPR016187">
    <property type="entry name" value="CTDL_fold"/>
</dbReference>
<reference evidence="2 3" key="1">
    <citation type="journal article" date="2013" name="Nature">
        <title>Insights into bilaterian evolution from three spiralian genomes.</title>
        <authorList>
            <person name="Simakov O."/>
            <person name="Marletaz F."/>
            <person name="Cho S.J."/>
            <person name="Edsinger-Gonzales E."/>
            <person name="Havlak P."/>
            <person name="Hellsten U."/>
            <person name="Kuo D.H."/>
            <person name="Larsson T."/>
            <person name="Lv J."/>
            <person name="Arendt D."/>
            <person name="Savage R."/>
            <person name="Osoegawa K."/>
            <person name="de Jong P."/>
            <person name="Grimwood J."/>
            <person name="Chapman J.A."/>
            <person name="Shapiro H."/>
            <person name="Aerts A."/>
            <person name="Otillar R.P."/>
            <person name="Terry A.Y."/>
            <person name="Boore J.L."/>
            <person name="Grigoriev I.V."/>
            <person name="Lindberg D.R."/>
            <person name="Seaver E.C."/>
            <person name="Weisblat D.A."/>
            <person name="Putnam N.H."/>
            <person name="Rokhsar D.S."/>
        </authorList>
    </citation>
    <scope>NUCLEOTIDE SEQUENCE [LARGE SCALE GENOMIC DNA]</scope>
</reference>
<dbReference type="HOGENOM" id="CLU_2580674_0_0_1"/>
<sequence>CPDGWGQYSSSCYCYNSDLLTWKDAKANCENSYGFLVEIEDEDENEYLSKLLDFDYTNMAWTGGMDKGLVRIIIRSNHLSL</sequence>
<feature type="domain" description="C-type lectin" evidence="1">
    <location>
        <begin position="8"/>
        <end position="63"/>
    </location>
</feature>
<feature type="non-terminal residue" evidence="2">
    <location>
        <position position="1"/>
    </location>
</feature>
<proteinExistence type="predicted"/>
<dbReference type="Gene3D" id="3.10.100.10">
    <property type="entry name" value="Mannose-Binding Protein A, subunit A"/>
    <property type="match status" value="1"/>
</dbReference>
<dbReference type="EMBL" id="KB202917">
    <property type="protein sequence ID" value="ESO87384.1"/>
    <property type="molecule type" value="Genomic_DNA"/>
</dbReference>
<dbReference type="KEGG" id="lgi:LOTGIDRAFT_127856"/>
<keyword evidence="3" id="KW-1185">Reference proteome</keyword>
<dbReference type="GeneID" id="20232761"/>
<dbReference type="InterPro" id="IPR016186">
    <property type="entry name" value="C-type_lectin-like/link_sf"/>
</dbReference>
<dbReference type="CDD" id="cd00037">
    <property type="entry name" value="CLECT"/>
    <property type="match status" value="1"/>
</dbReference>
<dbReference type="InterPro" id="IPR001304">
    <property type="entry name" value="C-type_lectin-like"/>
</dbReference>
<evidence type="ECO:0000313" key="3">
    <source>
        <dbReference type="Proteomes" id="UP000030746"/>
    </source>
</evidence>
<dbReference type="RefSeq" id="XP_009061854.1">
    <property type="nucleotide sequence ID" value="XM_009063606.1"/>
</dbReference>
<accession>V4BEX4</accession>
<gene>
    <name evidence="2" type="ORF">LOTGIDRAFT_127856</name>
</gene>
<evidence type="ECO:0000313" key="2">
    <source>
        <dbReference type="EMBL" id="ESO87384.1"/>
    </source>
</evidence>
<dbReference type="CTD" id="20232761"/>
<name>V4BEX4_LOTGI</name>
<protein>
    <recommendedName>
        <fullName evidence="1">C-type lectin domain-containing protein</fullName>
    </recommendedName>
</protein>
<dbReference type="PROSITE" id="PS50041">
    <property type="entry name" value="C_TYPE_LECTIN_2"/>
    <property type="match status" value="1"/>
</dbReference>
<dbReference type="AlphaFoldDB" id="V4BEX4"/>
<dbReference type="OrthoDB" id="6142996at2759"/>
<dbReference type="Proteomes" id="UP000030746">
    <property type="component" value="Unassembled WGS sequence"/>
</dbReference>
<dbReference type="Pfam" id="PF00059">
    <property type="entry name" value="Lectin_C"/>
    <property type="match status" value="1"/>
</dbReference>
<dbReference type="SUPFAM" id="SSF56436">
    <property type="entry name" value="C-type lectin-like"/>
    <property type="match status" value="1"/>
</dbReference>